<sequence>MNFIIGAFKPAGNISITFSDEKTRKKVPMKKENGQSVMVPLFQSQENIAGKISIEPVQGKKVEHNGIKIELLGQIEMYFDRGNFYDFTSLVRELDVPGEIYERKTYPFEFSMVEMPYETYNGVNVRLRYVLKVTINRGYAGSIVEYQDFAVILSLSLTHTHTHTQRRAHVDFELFIQKHLKYYQE</sequence>
<keyword evidence="2" id="KW-1185">Reference proteome</keyword>
<evidence type="ECO:0000313" key="2">
    <source>
        <dbReference type="Proteomes" id="UP001062846"/>
    </source>
</evidence>
<protein>
    <submittedName>
        <fullName evidence="1">Uncharacterized protein</fullName>
    </submittedName>
</protein>
<name>A0ACC0MIW9_RHOML</name>
<gene>
    <name evidence="1" type="ORF">RHMOL_Rhmol09G0269500</name>
</gene>
<organism evidence="1 2">
    <name type="scientific">Rhododendron molle</name>
    <name type="common">Chinese azalea</name>
    <name type="synonym">Azalea mollis</name>
    <dbReference type="NCBI Taxonomy" id="49168"/>
    <lineage>
        <taxon>Eukaryota</taxon>
        <taxon>Viridiplantae</taxon>
        <taxon>Streptophyta</taxon>
        <taxon>Embryophyta</taxon>
        <taxon>Tracheophyta</taxon>
        <taxon>Spermatophyta</taxon>
        <taxon>Magnoliopsida</taxon>
        <taxon>eudicotyledons</taxon>
        <taxon>Gunneridae</taxon>
        <taxon>Pentapetalae</taxon>
        <taxon>asterids</taxon>
        <taxon>Ericales</taxon>
        <taxon>Ericaceae</taxon>
        <taxon>Ericoideae</taxon>
        <taxon>Rhodoreae</taxon>
        <taxon>Rhododendron</taxon>
    </lineage>
</organism>
<dbReference type="Proteomes" id="UP001062846">
    <property type="component" value="Chromosome 9"/>
</dbReference>
<reference evidence="1" key="1">
    <citation type="submission" date="2022-02" db="EMBL/GenBank/DDBJ databases">
        <title>Plant Genome Project.</title>
        <authorList>
            <person name="Zhang R.-G."/>
        </authorList>
    </citation>
    <scope>NUCLEOTIDE SEQUENCE</scope>
    <source>
        <strain evidence="1">AT1</strain>
    </source>
</reference>
<evidence type="ECO:0000313" key="1">
    <source>
        <dbReference type="EMBL" id="KAI8540516.1"/>
    </source>
</evidence>
<accession>A0ACC0MIW9</accession>
<comment type="caution">
    <text evidence="1">The sequence shown here is derived from an EMBL/GenBank/DDBJ whole genome shotgun (WGS) entry which is preliminary data.</text>
</comment>
<dbReference type="EMBL" id="CM046396">
    <property type="protein sequence ID" value="KAI8540516.1"/>
    <property type="molecule type" value="Genomic_DNA"/>
</dbReference>
<proteinExistence type="predicted"/>